<name>A0A1B2I9H8_9BACT</name>
<evidence type="ECO:0000313" key="4">
    <source>
        <dbReference type="Proteomes" id="UP000093044"/>
    </source>
</evidence>
<dbReference type="InterPro" id="IPR003509">
    <property type="entry name" value="UPF0102_YraN-like"/>
</dbReference>
<sequence>MKHSDSEPPKAPHLVKGRAGEELAAGYLTAQGITIIERNVRIGRCEIDIIAKEGDELVFAEVRTRGDNSLMSPEESVGPRKLANLIFAGRAWTEGRNYNGFWRIDLVSVILADGSEPRIEHLRGITEPIV</sequence>
<dbReference type="Proteomes" id="UP000093044">
    <property type="component" value="Chromosome"/>
</dbReference>
<reference evidence="3" key="1">
    <citation type="submission" date="2016-08" db="EMBL/GenBank/DDBJ databases">
        <title>Complete genome of Cloacibacillus porcorum.</title>
        <authorList>
            <person name="Looft T."/>
            <person name="Bayles D.O."/>
            <person name="Alt D.P."/>
        </authorList>
    </citation>
    <scope>NUCLEOTIDE SEQUENCE [LARGE SCALE GENOMIC DNA]</scope>
    <source>
        <strain evidence="3">CL-84</strain>
    </source>
</reference>
<dbReference type="InterPro" id="IPR011335">
    <property type="entry name" value="Restrct_endonuc-II-like"/>
</dbReference>
<evidence type="ECO:0000256" key="1">
    <source>
        <dbReference type="ARBA" id="ARBA00006738"/>
    </source>
</evidence>
<keyword evidence="4" id="KW-1185">Reference proteome</keyword>
<dbReference type="AlphaFoldDB" id="A0A1B2I9H8"/>
<dbReference type="SUPFAM" id="SSF52980">
    <property type="entry name" value="Restriction endonuclease-like"/>
    <property type="match status" value="1"/>
</dbReference>
<evidence type="ECO:0000256" key="2">
    <source>
        <dbReference type="HAMAP-Rule" id="MF_00048"/>
    </source>
</evidence>
<evidence type="ECO:0000313" key="3">
    <source>
        <dbReference type="EMBL" id="ANZ46640.1"/>
    </source>
</evidence>
<gene>
    <name evidence="3" type="ORF">BED41_09100</name>
</gene>
<accession>A0A1B2I9H8</accession>
<dbReference type="KEGG" id="cpor:BED41_09100"/>
<dbReference type="HAMAP" id="MF_00048">
    <property type="entry name" value="UPF0102"/>
    <property type="match status" value="1"/>
</dbReference>
<dbReference type="PANTHER" id="PTHR34039">
    <property type="entry name" value="UPF0102 PROTEIN YRAN"/>
    <property type="match status" value="1"/>
</dbReference>
<protein>
    <recommendedName>
        <fullName evidence="2">UPF0102 protein BED41_09100</fullName>
    </recommendedName>
</protein>
<dbReference type="CDD" id="cd20736">
    <property type="entry name" value="PoNe_Nuclease"/>
    <property type="match status" value="1"/>
</dbReference>
<dbReference type="GO" id="GO:0003676">
    <property type="term" value="F:nucleic acid binding"/>
    <property type="evidence" value="ECO:0007669"/>
    <property type="project" value="InterPro"/>
</dbReference>
<dbReference type="EMBL" id="CP016757">
    <property type="protein sequence ID" value="ANZ46640.1"/>
    <property type="molecule type" value="Genomic_DNA"/>
</dbReference>
<proteinExistence type="inferred from homology"/>
<comment type="similarity">
    <text evidence="1 2">Belongs to the UPF0102 family.</text>
</comment>
<organism evidence="3 4">
    <name type="scientific">Cloacibacillus porcorum</name>
    <dbReference type="NCBI Taxonomy" id="1197717"/>
    <lineage>
        <taxon>Bacteria</taxon>
        <taxon>Thermotogati</taxon>
        <taxon>Synergistota</taxon>
        <taxon>Synergistia</taxon>
        <taxon>Synergistales</taxon>
        <taxon>Synergistaceae</taxon>
        <taxon>Cloacibacillus</taxon>
    </lineage>
</organism>
<dbReference type="InterPro" id="IPR011856">
    <property type="entry name" value="tRNA_endonuc-like_dom_sf"/>
</dbReference>
<dbReference type="PANTHER" id="PTHR34039:SF1">
    <property type="entry name" value="UPF0102 PROTEIN YRAN"/>
    <property type="match status" value="1"/>
</dbReference>
<dbReference type="STRING" id="1197717.BED41_09100"/>
<dbReference type="Pfam" id="PF02021">
    <property type="entry name" value="UPF0102"/>
    <property type="match status" value="1"/>
</dbReference>
<dbReference type="Gene3D" id="3.40.1350.10">
    <property type="match status" value="1"/>
</dbReference>